<accession>A0A5B3GU85</accession>
<evidence type="ECO:0000313" key="1">
    <source>
        <dbReference type="EMBL" id="KAA2377163.1"/>
    </source>
</evidence>
<comment type="caution">
    <text evidence="1">The sequence shown here is derived from an EMBL/GenBank/DDBJ whole genome shotgun (WGS) entry which is preliminary data.</text>
</comment>
<dbReference type="Proteomes" id="UP000322658">
    <property type="component" value="Unassembled WGS sequence"/>
</dbReference>
<evidence type="ECO:0000313" key="2">
    <source>
        <dbReference type="Proteomes" id="UP000322658"/>
    </source>
</evidence>
<organism evidence="1 2">
    <name type="scientific">Alistipes shahii</name>
    <dbReference type="NCBI Taxonomy" id="328814"/>
    <lineage>
        <taxon>Bacteria</taxon>
        <taxon>Pseudomonadati</taxon>
        <taxon>Bacteroidota</taxon>
        <taxon>Bacteroidia</taxon>
        <taxon>Bacteroidales</taxon>
        <taxon>Rikenellaceae</taxon>
        <taxon>Alistipes</taxon>
    </lineage>
</organism>
<gene>
    <name evidence="1" type="ORF">F2Y07_03225</name>
</gene>
<proteinExistence type="predicted"/>
<sequence>MDKKQTTATCPKCGEEIVQCENCENTGCPDCDGFVVTRDDVILCPECAAACKEDCDKMRAIGCGSCALFADEDDEGQGWCELHQESVCFIDKCSDRISKG</sequence>
<reference evidence="1 2" key="1">
    <citation type="journal article" date="2019" name="Nat. Med.">
        <title>A library of human gut bacterial isolates paired with longitudinal multiomics data enables mechanistic microbiome research.</title>
        <authorList>
            <person name="Poyet M."/>
            <person name="Groussin M."/>
            <person name="Gibbons S.M."/>
            <person name="Avila-Pacheco J."/>
            <person name="Jiang X."/>
            <person name="Kearney S.M."/>
            <person name="Perrotta A.R."/>
            <person name="Berdy B."/>
            <person name="Zhao S."/>
            <person name="Lieberman T.D."/>
            <person name="Swanson P.K."/>
            <person name="Smith M."/>
            <person name="Roesemann S."/>
            <person name="Alexander J.E."/>
            <person name="Rich S.A."/>
            <person name="Livny J."/>
            <person name="Vlamakis H."/>
            <person name="Clish C."/>
            <person name="Bullock K."/>
            <person name="Deik A."/>
            <person name="Scott J."/>
            <person name="Pierce K.A."/>
            <person name="Xavier R.J."/>
            <person name="Alm E.J."/>
        </authorList>
    </citation>
    <scope>NUCLEOTIDE SEQUENCE [LARGE SCALE GENOMIC DNA]</scope>
    <source>
        <strain evidence="1 2">BIOML-A1</strain>
    </source>
</reference>
<name>A0A5B3GU85_9BACT</name>
<dbReference type="EMBL" id="VVXJ01000005">
    <property type="protein sequence ID" value="KAA2377163.1"/>
    <property type="molecule type" value="Genomic_DNA"/>
</dbReference>
<dbReference type="AlphaFoldDB" id="A0A5B3GU85"/>
<protein>
    <submittedName>
        <fullName evidence="1">Uncharacterized protein</fullName>
    </submittedName>
</protein>
<dbReference type="RefSeq" id="WP_118406871.1">
    <property type="nucleotide sequence ID" value="NZ_CAUENT010000096.1"/>
</dbReference>